<dbReference type="InterPro" id="IPR017438">
    <property type="entry name" value="ATP-NAD_kinase_N"/>
</dbReference>
<feature type="binding site" evidence="8">
    <location>
        <begin position="121"/>
        <end position="122"/>
    </location>
    <ligand>
        <name>NAD(+)</name>
        <dbReference type="ChEBI" id="CHEBI:57540"/>
    </ligand>
</feature>
<dbReference type="Pfam" id="PF20143">
    <property type="entry name" value="NAD_kinase_C"/>
    <property type="match status" value="1"/>
</dbReference>
<organism evidence="9 10">
    <name type="scientific">Brochothrix campestris FSL F6-1037</name>
    <dbReference type="NCBI Taxonomy" id="1265861"/>
    <lineage>
        <taxon>Bacteria</taxon>
        <taxon>Bacillati</taxon>
        <taxon>Bacillota</taxon>
        <taxon>Bacilli</taxon>
        <taxon>Bacillales</taxon>
        <taxon>Listeriaceae</taxon>
        <taxon>Brochothrix</taxon>
    </lineage>
</organism>
<evidence type="ECO:0000256" key="1">
    <source>
        <dbReference type="ARBA" id="ARBA00022679"/>
    </source>
</evidence>
<dbReference type="Gene3D" id="2.60.200.30">
    <property type="entry name" value="Probable inorganic polyphosphate/atp-NAD kinase, domain 2"/>
    <property type="match status" value="1"/>
</dbReference>
<feature type="binding site" evidence="8">
    <location>
        <position position="184"/>
    </location>
    <ligand>
        <name>NAD(+)</name>
        <dbReference type="ChEBI" id="CHEBI:57540"/>
    </ligand>
</feature>
<evidence type="ECO:0000256" key="6">
    <source>
        <dbReference type="ARBA" id="ARBA00023027"/>
    </source>
</evidence>
<comment type="catalytic activity">
    <reaction evidence="7 8">
        <text>NAD(+) + ATP = ADP + NADP(+) + H(+)</text>
        <dbReference type="Rhea" id="RHEA:18629"/>
        <dbReference type="ChEBI" id="CHEBI:15378"/>
        <dbReference type="ChEBI" id="CHEBI:30616"/>
        <dbReference type="ChEBI" id="CHEBI:57540"/>
        <dbReference type="ChEBI" id="CHEBI:58349"/>
        <dbReference type="ChEBI" id="CHEBI:456216"/>
        <dbReference type="EC" id="2.7.1.23"/>
    </reaction>
</comment>
<evidence type="ECO:0000256" key="2">
    <source>
        <dbReference type="ARBA" id="ARBA00022741"/>
    </source>
</evidence>
<dbReference type="PANTHER" id="PTHR20275:SF0">
    <property type="entry name" value="NAD KINASE"/>
    <property type="match status" value="1"/>
</dbReference>
<evidence type="ECO:0000256" key="5">
    <source>
        <dbReference type="ARBA" id="ARBA00022857"/>
    </source>
</evidence>
<reference evidence="9 10" key="1">
    <citation type="submission" date="2012-12" db="EMBL/GenBank/DDBJ databases">
        <title>Novel taxa of Listeriaceae from agricultural environments in the United States.</title>
        <authorList>
            <person name="den Bakker H.C."/>
            <person name="Allred A."/>
            <person name="Warchocki S."/>
            <person name="Wright E.M."/>
            <person name="Burrell A."/>
            <person name="Nightingale K.K."/>
            <person name="Kephart D."/>
            <person name="Wiedmann M."/>
        </authorList>
    </citation>
    <scope>NUCLEOTIDE SEQUENCE [LARGE SCALE GENOMIC DNA]</scope>
    <source>
        <strain evidence="9 10">FSL F6-1037</strain>
    </source>
</reference>
<dbReference type="STRING" id="1265861.BCAMP_07695"/>
<dbReference type="PATRIC" id="fig|1265861.3.peg.1510"/>
<feature type="binding site" evidence="8">
    <location>
        <begin position="45"/>
        <end position="46"/>
    </location>
    <ligand>
        <name>NAD(+)</name>
        <dbReference type="ChEBI" id="CHEBI:57540"/>
    </ligand>
</feature>
<dbReference type="PANTHER" id="PTHR20275">
    <property type="entry name" value="NAD KINASE"/>
    <property type="match status" value="1"/>
</dbReference>
<dbReference type="GO" id="GO:0006741">
    <property type="term" value="P:NADP+ biosynthetic process"/>
    <property type="evidence" value="ECO:0007669"/>
    <property type="project" value="UniProtKB-UniRule"/>
</dbReference>
<dbReference type="GO" id="GO:0046872">
    <property type="term" value="F:metal ion binding"/>
    <property type="evidence" value="ECO:0007669"/>
    <property type="project" value="UniProtKB-UniRule"/>
</dbReference>
<feature type="binding site" evidence="8">
    <location>
        <position position="147"/>
    </location>
    <ligand>
        <name>NAD(+)</name>
        <dbReference type="ChEBI" id="CHEBI:57540"/>
    </ligand>
</feature>
<dbReference type="OrthoDB" id="9774737at2"/>
<dbReference type="Pfam" id="PF01513">
    <property type="entry name" value="NAD_kinase"/>
    <property type="match status" value="1"/>
</dbReference>
<dbReference type="EC" id="2.7.1.23" evidence="8"/>
<keyword evidence="2 8" id="KW-0547">Nucleotide-binding</keyword>
<dbReference type="Gene3D" id="3.40.50.10330">
    <property type="entry name" value="Probable inorganic polyphosphate/atp-NAD kinase, domain 1"/>
    <property type="match status" value="1"/>
</dbReference>
<keyword evidence="4 8" id="KW-0067">ATP-binding</keyword>
<keyword evidence="5 8" id="KW-0521">NADP</keyword>
<comment type="similarity">
    <text evidence="8">Belongs to the NAD kinase family.</text>
</comment>
<dbReference type="InterPro" id="IPR016064">
    <property type="entry name" value="NAD/diacylglycerol_kinase_sf"/>
</dbReference>
<evidence type="ECO:0000256" key="4">
    <source>
        <dbReference type="ARBA" id="ARBA00022840"/>
    </source>
</evidence>
<comment type="function">
    <text evidence="8">Involved in the regulation of the intracellular balance of NAD and NADP, and is a key enzyme in the biosynthesis of NADP. Catalyzes specifically the phosphorylation on 2'-hydroxyl of the adenosine moiety of NAD to yield NADP.</text>
</comment>
<comment type="cofactor">
    <cofactor evidence="8">
        <name>a divalent metal cation</name>
        <dbReference type="ChEBI" id="CHEBI:60240"/>
    </cofactor>
</comment>
<keyword evidence="3 8" id="KW-0418">Kinase</keyword>
<keyword evidence="10" id="KW-1185">Reference proteome</keyword>
<comment type="subcellular location">
    <subcellularLocation>
        <location evidence="8">Cytoplasm</location>
    </subcellularLocation>
</comment>
<gene>
    <name evidence="8" type="primary">nadK</name>
    <name evidence="9" type="ORF">BCAMP_07695</name>
</gene>
<comment type="caution">
    <text evidence="8">Lacks conserved residue(s) required for the propagation of feature annotation.</text>
</comment>
<keyword evidence="1 8" id="KW-0808">Transferase</keyword>
<dbReference type="EMBL" id="AODH01000029">
    <property type="protein sequence ID" value="EUJ39263.1"/>
    <property type="molecule type" value="Genomic_DNA"/>
</dbReference>
<dbReference type="GO" id="GO:0051287">
    <property type="term" value="F:NAD binding"/>
    <property type="evidence" value="ECO:0007669"/>
    <property type="project" value="UniProtKB-ARBA"/>
</dbReference>
<evidence type="ECO:0000313" key="10">
    <source>
        <dbReference type="Proteomes" id="UP000019243"/>
    </source>
</evidence>
<keyword evidence="6 8" id="KW-0520">NAD</keyword>
<evidence type="ECO:0000313" key="9">
    <source>
        <dbReference type="EMBL" id="EUJ39263.1"/>
    </source>
</evidence>
<sequence>MKYAIRTRHDLMSQEIRVHLIERFTSLGLSEDENAPDIVVTIGGDGTLLDAFHHYENRLANTAFVGIHTGHLGFYADWLPHEVNSLAEGIAHGKYSIESYPLIEVRLSKEDAEPSKYLVLNESTFRMASGTLAVDVYLENELFEYFRGDGLCVSTPTGSTAYNRSLGGAIIHPTIEVMQLTEMASINNRVFRTIGSSLILPKEQKIKLIPTGGTKCILTIDHQTELHENVTRLDYELSAKKVQFARLKASTFWNRVHNSFIN</sequence>
<accession>W7D1N9</accession>
<dbReference type="InterPro" id="IPR017437">
    <property type="entry name" value="ATP-NAD_kinase_PpnK-typ_C"/>
</dbReference>
<dbReference type="GO" id="GO:0019674">
    <property type="term" value="P:NAD+ metabolic process"/>
    <property type="evidence" value="ECO:0007669"/>
    <property type="project" value="InterPro"/>
</dbReference>
<dbReference type="InterPro" id="IPR002504">
    <property type="entry name" value="NADK"/>
</dbReference>
<evidence type="ECO:0000256" key="7">
    <source>
        <dbReference type="ARBA" id="ARBA00047925"/>
    </source>
</evidence>
<dbReference type="Proteomes" id="UP000019243">
    <property type="component" value="Unassembled WGS sequence"/>
</dbReference>
<evidence type="ECO:0000256" key="8">
    <source>
        <dbReference type="HAMAP-Rule" id="MF_00361"/>
    </source>
</evidence>
<dbReference type="GO" id="GO:0005524">
    <property type="term" value="F:ATP binding"/>
    <property type="evidence" value="ECO:0007669"/>
    <property type="project" value="UniProtKB-KW"/>
</dbReference>
<feature type="binding site" evidence="8">
    <location>
        <begin position="160"/>
        <end position="165"/>
    </location>
    <ligand>
        <name>NAD(+)</name>
        <dbReference type="ChEBI" id="CHEBI:57540"/>
    </ligand>
</feature>
<evidence type="ECO:0000256" key="3">
    <source>
        <dbReference type="ARBA" id="ARBA00022777"/>
    </source>
</evidence>
<dbReference type="GO" id="GO:0005737">
    <property type="term" value="C:cytoplasm"/>
    <property type="evidence" value="ECO:0007669"/>
    <property type="project" value="UniProtKB-SubCell"/>
</dbReference>
<dbReference type="GO" id="GO:0003951">
    <property type="term" value="F:NAD+ kinase activity"/>
    <property type="evidence" value="ECO:0007669"/>
    <property type="project" value="UniProtKB-UniRule"/>
</dbReference>
<feature type="active site" description="Proton acceptor" evidence="8">
    <location>
        <position position="45"/>
    </location>
</feature>
<feature type="binding site" evidence="8">
    <location>
        <position position="149"/>
    </location>
    <ligand>
        <name>NAD(+)</name>
        <dbReference type="ChEBI" id="CHEBI:57540"/>
    </ligand>
</feature>
<name>W7D1N9_9LIST</name>
<keyword evidence="8" id="KW-0963">Cytoplasm</keyword>
<proteinExistence type="inferred from homology"/>
<dbReference type="AlphaFoldDB" id="W7D1N9"/>
<feature type="binding site" evidence="8">
    <location>
        <position position="223"/>
    </location>
    <ligand>
        <name>NAD(+)</name>
        <dbReference type="ChEBI" id="CHEBI:57540"/>
    </ligand>
</feature>
<dbReference type="RefSeq" id="WP_035314756.1">
    <property type="nucleotide sequence ID" value="NZ_AODH01000029.1"/>
</dbReference>
<dbReference type="HAMAP" id="MF_00361">
    <property type="entry name" value="NAD_kinase"/>
    <property type="match status" value="1"/>
</dbReference>
<dbReference type="NCBIfam" id="NF003424">
    <property type="entry name" value="PRK04885.1"/>
    <property type="match status" value="1"/>
</dbReference>
<dbReference type="SUPFAM" id="SSF111331">
    <property type="entry name" value="NAD kinase/diacylglycerol kinase-like"/>
    <property type="match status" value="1"/>
</dbReference>
<comment type="caution">
    <text evidence="9">The sequence shown here is derived from an EMBL/GenBank/DDBJ whole genome shotgun (WGS) entry which is preliminary data.</text>
</comment>
<protein>
    <recommendedName>
        <fullName evidence="8">NAD kinase</fullName>
        <ecNumber evidence="8">2.7.1.23</ecNumber>
    </recommendedName>
    <alternativeName>
        <fullName evidence="8">ATP-dependent NAD kinase</fullName>
    </alternativeName>
</protein>